<dbReference type="Proteomes" id="UP000824250">
    <property type="component" value="Unassembled WGS sequence"/>
</dbReference>
<dbReference type="AlphaFoldDB" id="A0A9D1D780"/>
<dbReference type="EMBL" id="DVGC01000059">
    <property type="protein sequence ID" value="HIR06374.1"/>
    <property type="molecule type" value="Genomic_DNA"/>
</dbReference>
<keyword evidence="3" id="KW-1003">Cell membrane</keyword>
<keyword evidence="4 7" id="KW-0812">Transmembrane</keyword>
<dbReference type="GO" id="GO:0055085">
    <property type="term" value="P:transmembrane transport"/>
    <property type="evidence" value="ECO:0007669"/>
    <property type="project" value="InterPro"/>
</dbReference>
<keyword evidence="2 7" id="KW-0813">Transport</keyword>
<dbReference type="InterPro" id="IPR000515">
    <property type="entry name" value="MetI-like"/>
</dbReference>
<evidence type="ECO:0000256" key="6">
    <source>
        <dbReference type="ARBA" id="ARBA00023136"/>
    </source>
</evidence>
<evidence type="ECO:0000256" key="2">
    <source>
        <dbReference type="ARBA" id="ARBA00022448"/>
    </source>
</evidence>
<dbReference type="PANTHER" id="PTHR43163:SF6">
    <property type="entry name" value="DIPEPTIDE TRANSPORT SYSTEM PERMEASE PROTEIN DPPB-RELATED"/>
    <property type="match status" value="1"/>
</dbReference>
<keyword evidence="6 7" id="KW-0472">Membrane</keyword>
<dbReference type="PANTHER" id="PTHR43163">
    <property type="entry name" value="DIPEPTIDE TRANSPORT SYSTEM PERMEASE PROTEIN DPPB-RELATED"/>
    <property type="match status" value="1"/>
</dbReference>
<feature type="transmembrane region" description="Helical" evidence="7">
    <location>
        <begin position="101"/>
        <end position="122"/>
    </location>
</feature>
<feature type="transmembrane region" description="Helical" evidence="7">
    <location>
        <begin position="173"/>
        <end position="192"/>
    </location>
</feature>
<protein>
    <submittedName>
        <fullName evidence="9">ABC transporter permease</fullName>
    </submittedName>
</protein>
<keyword evidence="5 7" id="KW-1133">Transmembrane helix</keyword>
<reference evidence="9" key="1">
    <citation type="submission" date="2020-10" db="EMBL/GenBank/DDBJ databases">
        <authorList>
            <person name="Gilroy R."/>
        </authorList>
    </citation>
    <scope>NUCLEOTIDE SEQUENCE</scope>
    <source>
        <strain evidence="9">CHK180-2868</strain>
    </source>
</reference>
<comment type="subcellular location">
    <subcellularLocation>
        <location evidence="1 7">Cell membrane</location>
        <topology evidence="1 7">Multi-pass membrane protein</topology>
    </subcellularLocation>
</comment>
<reference evidence="9" key="2">
    <citation type="journal article" date="2021" name="PeerJ">
        <title>Extensive microbial diversity within the chicken gut microbiome revealed by metagenomics and culture.</title>
        <authorList>
            <person name="Gilroy R."/>
            <person name="Ravi A."/>
            <person name="Getino M."/>
            <person name="Pursley I."/>
            <person name="Horton D.L."/>
            <person name="Alikhan N.F."/>
            <person name="Baker D."/>
            <person name="Gharbi K."/>
            <person name="Hall N."/>
            <person name="Watson M."/>
            <person name="Adriaenssens E.M."/>
            <person name="Foster-Nyarko E."/>
            <person name="Jarju S."/>
            <person name="Secka A."/>
            <person name="Antonio M."/>
            <person name="Oren A."/>
            <person name="Chaudhuri R.R."/>
            <person name="La Ragione R."/>
            <person name="Hildebrand F."/>
            <person name="Pallen M.J."/>
        </authorList>
    </citation>
    <scope>NUCLEOTIDE SEQUENCE</scope>
    <source>
        <strain evidence="9">CHK180-2868</strain>
    </source>
</reference>
<dbReference type="GO" id="GO:0005886">
    <property type="term" value="C:plasma membrane"/>
    <property type="evidence" value="ECO:0007669"/>
    <property type="project" value="UniProtKB-SubCell"/>
</dbReference>
<dbReference type="PROSITE" id="PS50928">
    <property type="entry name" value="ABC_TM1"/>
    <property type="match status" value="1"/>
</dbReference>
<evidence type="ECO:0000259" key="8">
    <source>
        <dbReference type="PROSITE" id="PS50928"/>
    </source>
</evidence>
<evidence type="ECO:0000256" key="7">
    <source>
        <dbReference type="RuleBase" id="RU363032"/>
    </source>
</evidence>
<evidence type="ECO:0000256" key="3">
    <source>
        <dbReference type="ARBA" id="ARBA00022475"/>
    </source>
</evidence>
<evidence type="ECO:0000256" key="1">
    <source>
        <dbReference type="ARBA" id="ARBA00004651"/>
    </source>
</evidence>
<dbReference type="Pfam" id="PF00528">
    <property type="entry name" value="BPD_transp_1"/>
    <property type="match status" value="1"/>
</dbReference>
<name>A0A9D1D780_9FIRM</name>
<organism evidence="9 10">
    <name type="scientific">Candidatus Copromonas faecavium</name>
    <name type="common">nom. illeg.</name>
    <dbReference type="NCBI Taxonomy" id="2840740"/>
    <lineage>
        <taxon>Bacteria</taxon>
        <taxon>Bacillati</taxon>
        <taxon>Bacillota</taxon>
        <taxon>Clostridia</taxon>
        <taxon>Lachnospirales</taxon>
        <taxon>Lachnospiraceae</taxon>
        <taxon>Candidatus Copromonas (nom. illeg.)</taxon>
    </lineage>
</organism>
<evidence type="ECO:0000256" key="4">
    <source>
        <dbReference type="ARBA" id="ARBA00022692"/>
    </source>
</evidence>
<dbReference type="Pfam" id="PF19300">
    <property type="entry name" value="BPD_transp_1_N"/>
    <property type="match status" value="1"/>
</dbReference>
<dbReference type="CDD" id="cd06261">
    <property type="entry name" value="TM_PBP2"/>
    <property type="match status" value="1"/>
</dbReference>
<evidence type="ECO:0000313" key="10">
    <source>
        <dbReference type="Proteomes" id="UP000824250"/>
    </source>
</evidence>
<accession>A0A9D1D780</accession>
<feature type="transmembrane region" description="Helical" evidence="7">
    <location>
        <begin position="273"/>
        <end position="299"/>
    </location>
</feature>
<feature type="transmembrane region" description="Helical" evidence="7">
    <location>
        <begin position="227"/>
        <end position="253"/>
    </location>
</feature>
<comment type="caution">
    <text evidence="9">The sequence shown here is derived from an EMBL/GenBank/DDBJ whole genome shotgun (WGS) entry which is preliminary data.</text>
</comment>
<feature type="domain" description="ABC transmembrane type-1" evidence="8">
    <location>
        <begin position="95"/>
        <end position="296"/>
    </location>
</feature>
<comment type="similarity">
    <text evidence="7">Belongs to the binding-protein-dependent transport system permease family.</text>
</comment>
<sequence>MLKYIGKRLILMLPVILGISFILFTIMDLTPGDPARMILGEYASQEEVDALREEMGLNENFFVRYGKYVADAVTGDFGTSYRSSTPVVEEIAARFPATLQIALLAMFLAVLIGIPVGIISAVKQYSFADILSTVIALAFTSIPAFWLGLLLILLFSVRLHLLPAVGSDTWKHMLMPAVSLAAAQMATIIRMTRSTMLEVIRQDYIRTAKAKGAPQRRIIFHHAIKNALLPVITTVGLSMGNLLGGALIIENVFGISGLGTLMVNSVKSKDTPMLIGSVMFAAVIAGLVNLIVDVLYTYIDPRIKAQFVKKKK</sequence>
<feature type="transmembrane region" description="Helical" evidence="7">
    <location>
        <begin position="134"/>
        <end position="161"/>
    </location>
</feature>
<dbReference type="InterPro" id="IPR045621">
    <property type="entry name" value="BPD_transp_1_N"/>
</dbReference>
<feature type="transmembrane region" description="Helical" evidence="7">
    <location>
        <begin position="9"/>
        <end position="27"/>
    </location>
</feature>
<gene>
    <name evidence="9" type="ORF">IAB28_10505</name>
</gene>
<dbReference type="SUPFAM" id="SSF161098">
    <property type="entry name" value="MetI-like"/>
    <property type="match status" value="1"/>
</dbReference>
<dbReference type="InterPro" id="IPR035906">
    <property type="entry name" value="MetI-like_sf"/>
</dbReference>
<evidence type="ECO:0000256" key="5">
    <source>
        <dbReference type="ARBA" id="ARBA00022989"/>
    </source>
</evidence>
<dbReference type="Gene3D" id="1.10.3720.10">
    <property type="entry name" value="MetI-like"/>
    <property type="match status" value="1"/>
</dbReference>
<evidence type="ECO:0000313" key="9">
    <source>
        <dbReference type="EMBL" id="HIR06374.1"/>
    </source>
</evidence>
<proteinExistence type="inferred from homology"/>